<organism evidence="2 3">
    <name type="scientific">Marinobacter panjinensis</name>
    <dbReference type="NCBI Taxonomy" id="2576384"/>
    <lineage>
        <taxon>Bacteria</taxon>
        <taxon>Pseudomonadati</taxon>
        <taxon>Pseudomonadota</taxon>
        <taxon>Gammaproteobacteria</taxon>
        <taxon>Pseudomonadales</taxon>
        <taxon>Marinobacteraceae</taxon>
        <taxon>Marinobacter</taxon>
    </lineage>
</organism>
<dbReference type="AlphaFoldDB" id="A0A4U6QT14"/>
<comment type="caution">
    <text evidence="2">The sequence shown here is derived from an EMBL/GenBank/DDBJ whole genome shotgun (WGS) entry which is preliminary data.</text>
</comment>
<sequence length="399" mass="43960">MKRVIWLPLAVLSFTPPAVADLQPISDSDMSEVTGQAFISVDRQYHPDQSDTTSYTRVNLGMEIDLQTNVDVLELGRYERDGEKAGTSDVYIEDFALGYINNQAYFDRNPKAPRQLKPDGSAYGEGEIVPFNIDNPFLEFAFDEDAQEIVGFRLGFGESMGILSGKIETLTGNVNVDIVDRGEGLSEASSSGNFFDQVIVLLTPLLEGGSPLQTRAELVYGEEGDPNIGELDPIRAEHIGIPNGERFVLEDAGGFTRWSVKNLIGWGSSSRIEVPDCSFFSCGSGDIYVYAQDCLVLGIDSCFDLDIYNSFPIGTVEEVGDERRITGPADGAFISFQTKDLDWLKDVKNTNPTPEDFVRATSGAFFNIPNGATEVNLNEALYGTDRYRTEYIDRGRGLF</sequence>
<reference evidence="2 3" key="1">
    <citation type="submission" date="2019-05" db="EMBL/GenBank/DDBJ databases">
        <title>Marinobacter panjinensis sp. nov., a moderately halophilic bacterium isolated from sea tidal flat environment.</title>
        <authorList>
            <person name="Yang W."/>
            <person name="An M."/>
            <person name="He W."/>
            <person name="Luo X."/>
            <person name="Zhu L."/>
            <person name="Chen G."/>
            <person name="Zhang Y."/>
            <person name="Wang Y."/>
        </authorList>
    </citation>
    <scope>NUCLEOTIDE SEQUENCE [LARGE SCALE GENOMIC DNA]</scope>
    <source>
        <strain evidence="2 3">PJ-16</strain>
    </source>
</reference>
<dbReference type="EMBL" id="SZYH01000003">
    <property type="protein sequence ID" value="TKV63418.1"/>
    <property type="molecule type" value="Genomic_DNA"/>
</dbReference>
<keyword evidence="3" id="KW-1185">Reference proteome</keyword>
<name>A0A4U6QT14_9GAMM</name>
<evidence type="ECO:0000313" key="2">
    <source>
        <dbReference type="EMBL" id="TKV63418.1"/>
    </source>
</evidence>
<accession>A0A4U6QT14</accession>
<feature type="signal peptide" evidence="1">
    <location>
        <begin position="1"/>
        <end position="20"/>
    </location>
</feature>
<feature type="chain" id="PRO_5020615672" evidence="1">
    <location>
        <begin position="21"/>
        <end position="399"/>
    </location>
</feature>
<gene>
    <name evidence="2" type="ORF">FDP08_20220</name>
</gene>
<keyword evidence="1" id="KW-0732">Signal</keyword>
<evidence type="ECO:0000313" key="3">
    <source>
        <dbReference type="Proteomes" id="UP000308488"/>
    </source>
</evidence>
<evidence type="ECO:0000256" key="1">
    <source>
        <dbReference type="SAM" id="SignalP"/>
    </source>
</evidence>
<dbReference type="Proteomes" id="UP000308488">
    <property type="component" value="Unassembled WGS sequence"/>
</dbReference>
<dbReference type="RefSeq" id="WP_137438085.1">
    <property type="nucleotide sequence ID" value="NZ_JANRHC010000007.1"/>
</dbReference>
<protein>
    <submittedName>
        <fullName evidence="2">Uncharacterized protein</fullName>
    </submittedName>
</protein>
<proteinExistence type="predicted"/>
<dbReference type="OrthoDB" id="6358750at2"/>